<reference evidence="2 3" key="1">
    <citation type="submission" date="2020-09" db="EMBL/GenBank/DDBJ databases">
        <title>De no assembly of potato wild relative species, Solanum commersonii.</title>
        <authorList>
            <person name="Cho K."/>
        </authorList>
    </citation>
    <scope>NUCLEOTIDE SEQUENCE [LARGE SCALE GENOMIC DNA]</scope>
    <source>
        <strain evidence="2">LZ3.2</strain>
        <tissue evidence="2">Leaf</tissue>
    </source>
</reference>
<comment type="caution">
    <text evidence="2">The sequence shown here is derived from an EMBL/GenBank/DDBJ whole genome shotgun (WGS) entry which is preliminary data.</text>
</comment>
<organism evidence="2 3">
    <name type="scientific">Solanum commersonii</name>
    <name type="common">Commerson's wild potato</name>
    <name type="synonym">Commerson's nightshade</name>
    <dbReference type="NCBI Taxonomy" id="4109"/>
    <lineage>
        <taxon>Eukaryota</taxon>
        <taxon>Viridiplantae</taxon>
        <taxon>Streptophyta</taxon>
        <taxon>Embryophyta</taxon>
        <taxon>Tracheophyta</taxon>
        <taxon>Spermatophyta</taxon>
        <taxon>Magnoliopsida</taxon>
        <taxon>eudicotyledons</taxon>
        <taxon>Gunneridae</taxon>
        <taxon>Pentapetalae</taxon>
        <taxon>asterids</taxon>
        <taxon>lamiids</taxon>
        <taxon>Solanales</taxon>
        <taxon>Solanaceae</taxon>
        <taxon>Solanoideae</taxon>
        <taxon>Solaneae</taxon>
        <taxon>Solanum</taxon>
    </lineage>
</organism>
<evidence type="ECO:0000313" key="2">
    <source>
        <dbReference type="EMBL" id="KAG5588404.1"/>
    </source>
</evidence>
<dbReference type="EMBL" id="JACXVP010000009">
    <property type="protein sequence ID" value="KAG5588404.1"/>
    <property type="molecule type" value="Genomic_DNA"/>
</dbReference>
<sequence>MSWRCHVERSHIDKDENACLMVETDRRKAGTRSGYFVWRKEKKKKTQFRIKTLASTSFLLFFHFRRREKVRERRIRTFRPPSSPLPLQTAAGGSSVGSSWRSASLLGGAWRRSLLSLARWSLLEFTGEERRKWREGEEIRIAASVVLSANWSRYGHPLRAAKEEERKKRGGRRGREEEREERACRRERDYHRTAGWSSK</sequence>
<protein>
    <submittedName>
        <fullName evidence="2">Uncharacterized protein</fullName>
    </submittedName>
</protein>
<dbReference type="Proteomes" id="UP000824120">
    <property type="component" value="Chromosome 9"/>
</dbReference>
<feature type="region of interest" description="Disordered" evidence="1">
    <location>
        <begin position="160"/>
        <end position="199"/>
    </location>
</feature>
<keyword evidence="3" id="KW-1185">Reference proteome</keyword>
<accession>A0A9J5XM54</accession>
<gene>
    <name evidence="2" type="ORF">H5410_048838</name>
</gene>
<evidence type="ECO:0000313" key="3">
    <source>
        <dbReference type="Proteomes" id="UP000824120"/>
    </source>
</evidence>
<feature type="compositionally biased region" description="Basic and acidic residues" evidence="1">
    <location>
        <begin position="160"/>
        <end position="192"/>
    </location>
</feature>
<dbReference type="AlphaFoldDB" id="A0A9J5XM54"/>
<proteinExistence type="predicted"/>
<evidence type="ECO:0000256" key="1">
    <source>
        <dbReference type="SAM" id="MobiDB-lite"/>
    </source>
</evidence>
<name>A0A9J5XM54_SOLCO</name>